<dbReference type="PROSITE" id="PS51197">
    <property type="entry name" value="HTH_RRF2_2"/>
    <property type="match status" value="1"/>
</dbReference>
<dbReference type="PANTHER" id="PTHR33221:SF5">
    <property type="entry name" value="HTH-TYPE TRANSCRIPTIONAL REGULATOR ISCR"/>
    <property type="match status" value="1"/>
</dbReference>
<reference evidence="3" key="1">
    <citation type="journal article" date="2019" name="Int. J. Syst. Evol. Microbiol.">
        <title>The Global Catalogue of Microorganisms (GCM) 10K type strain sequencing project: providing services to taxonomists for standard genome sequencing and annotation.</title>
        <authorList>
            <consortium name="The Broad Institute Genomics Platform"/>
            <consortium name="The Broad Institute Genome Sequencing Center for Infectious Disease"/>
            <person name="Wu L."/>
            <person name="Ma J."/>
        </authorList>
    </citation>
    <scope>NUCLEOTIDE SEQUENCE [LARGE SCALE GENOMIC DNA]</scope>
    <source>
        <strain evidence="3">CCUG 56401</strain>
    </source>
</reference>
<dbReference type="Gene3D" id="1.10.10.10">
    <property type="entry name" value="Winged helix-like DNA-binding domain superfamily/Winged helix DNA-binding domain"/>
    <property type="match status" value="1"/>
</dbReference>
<dbReference type="EMBL" id="JBHTIW010000006">
    <property type="protein sequence ID" value="MFD0920345.1"/>
    <property type="molecule type" value="Genomic_DNA"/>
</dbReference>
<comment type="caution">
    <text evidence="2">The sequence shown here is derived from an EMBL/GenBank/DDBJ whole genome shotgun (WGS) entry which is preliminary data.</text>
</comment>
<accession>A0ABW3FU17</accession>
<keyword evidence="1" id="KW-0238">DNA-binding</keyword>
<dbReference type="PANTHER" id="PTHR33221">
    <property type="entry name" value="WINGED HELIX-TURN-HELIX TRANSCRIPTIONAL REGULATOR, RRF2 FAMILY"/>
    <property type="match status" value="1"/>
</dbReference>
<dbReference type="InterPro" id="IPR036390">
    <property type="entry name" value="WH_DNA-bd_sf"/>
</dbReference>
<keyword evidence="3" id="KW-1185">Reference proteome</keyword>
<gene>
    <name evidence="2" type="ORF">ACFQ16_11395</name>
</gene>
<dbReference type="SUPFAM" id="SSF46785">
    <property type="entry name" value="Winged helix' DNA-binding domain"/>
    <property type="match status" value="1"/>
</dbReference>
<evidence type="ECO:0000256" key="1">
    <source>
        <dbReference type="ARBA" id="ARBA00023125"/>
    </source>
</evidence>
<protein>
    <submittedName>
        <fullName evidence="2">RrF2 family transcriptional regulator</fullName>
    </submittedName>
</protein>
<dbReference type="NCBIfam" id="TIGR00738">
    <property type="entry name" value="rrf2_super"/>
    <property type="match status" value="1"/>
</dbReference>
<organism evidence="2 3">
    <name type="scientific">Saccharopolyspora rosea</name>
    <dbReference type="NCBI Taxonomy" id="524884"/>
    <lineage>
        <taxon>Bacteria</taxon>
        <taxon>Bacillati</taxon>
        <taxon>Actinomycetota</taxon>
        <taxon>Actinomycetes</taxon>
        <taxon>Pseudonocardiales</taxon>
        <taxon>Pseudonocardiaceae</taxon>
        <taxon>Saccharopolyspora</taxon>
    </lineage>
</organism>
<dbReference type="Pfam" id="PF02082">
    <property type="entry name" value="Rrf2"/>
    <property type="match status" value="1"/>
</dbReference>
<dbReference type="InterPro" id="IPR000944">
    <property type="entry name" value="Tscrpt_reg_Rrf2"/>
</dbReference>
<dbReference type="RefSeq" id="WP_263247761.1">
    <property type="nucleotide sequence ID" value="NZ_BAABLT010000017.1"/>
</dbReference>
<dbReference type="Proteomes" id="UP001597018">
    <property type="component" value="Unassembled WGS sequence"/>
</dbReference>
<evidence type="ECO:0000313" key="2">
    <source>
        <dbReference type="EMBL" id="MFD0920345.1"/>
    </source>
</evidence>
<proteinExistence type="predicted"/>
<sequence>MRITARAEYAVRAMVELAAVGEHQTLSAEGIASRQGIPRAFLLGILGELRRAGLVASVRGSSGGWKLARPAEAVTLAMVVRAVEGPLAQVSETRPEEAQYQGRAEPLRLVWVALRASIREVLEHVTIDQIAGDTLPEHVLARTRDADAWTSR</sequence>
<dbReference type="InterPro" id="IPR036388">
    <property type="entry name" value="WH-like_DNA-bd_sf"/>
</dbReference>
<evidence type="ECO:0000313" key="3">
    <source>
        <dbReference type="Proteomes" id="UP001597018"/>
    </source>
</evidence>
<name>A0ABW3FU17_9PSEU</name>